<organism evidence="2 3">
    <name type="scientific">Sphingorhabdus pulchriflava</name>
    <dbReference type="NCBI Taxonomy" id="2292257"/>
    <lineage>
        <taxon>Bacteria</taxon>
        <taxon>Pseudomonadati</taxon>
        <taxon>Pseudomonadota</taxon>
        <taxon>Alphaproteobacteria</taxon>
        <taxon>Sphingomonadales</taxon>
        <taxon>Sphingomonadaceae</taxon>
        <taxon>Sphingorhabdus</taxon>
    </lineage>
</organism>
<feature type="signal peptide" evidence="1">
    <location>
        <begin position="1"/>
        <end position="20"/>
    </location>
</feature>
<dbReference type="AlphaFoldDB" id="A0A371BI59"/>
<dbReference type="EMBL" id="QRGP01000001">
    <property type="protein sequence ID" value="RDV07266.1"/>
    <property type="molecule type" value="Genomic_DNA"/>
</dbReference>
<protein>
    <submittedName>
        <fullName evidence="2">Uncharacterized protein</fullName>
    </submittedName>
</protein>
<evidence type="ECO:0000313" key="3">
    <source>
        <dbReference type="Proteomes" id="UP000263833"/>
    </source>
</evidence>
<dbReference type="Proteomes" id="UP000263833">
    <property type="component" value="Unassembled WGS sequence"/>
</dbReference>
<feature type="chain" id="PRO_5016878232" evidence="1">
    <location>
        <begin position="21"/>
        <end position="344"/>
    </location>
</feature>
<accession>A0A371BI59</accession>
<keyword evidence="1" id="KW-0732">Signal</keyword>
<proteinExistence type="predicted"/>
<evidence type="ECO:0000313" key="2">
    <source>
        <dbReference type="EMBL" id="RDV07266.1"/>
    </source>
</evidence>
<sequence length="344" mass="36551">MRTTLISAVLLASIAIGATAAAQLDPRGRFERNVPIAKPKPQNAASTGPIQDQGVHNAVHAAHQNQIVFTRTDLGIGAISEGDIVSDFTLGQPMFFRVFTERSAVNAIAAANNMGAREVYADGVHYTARFTINGQVFDTTIFPWGGRRDHETWTTWRGQFVNSMNAQRTPGSDAFLEMLSKATAAGLLKPGKHSIKMEVIAKTNTEKAGPISAGTVASGTFNLIVPAGVFQASNPHVCGPVRGAAGSAAVETRALAHAKQFWDWPDLTPVKAVGVGNAWTIEKNELTSIPIERYTDVAIVARGAKYCTSHVHKFTQEYAGGGTYAQGGISVNFTPGFVPCACLG</sequence>
<evidence type="ECO:0000256" key="1">
    <source>
        <dbReference type="SAM" id="SignalP"/>
    </source>
</evidence>
<reference evidence="3" key="1">
    <citation type="submission" date="2018-08" db="EMBL/GenBank/DDBJ databases">
        <authorList>
            <person name="Kim S.-J."/>
            <person name="Jung G.-Y."/>
        </authorList>
    </citation>
    <scope>NUCLEOTIDE SEQUENCE [LARGE SCALE GENOMIC DNA]</scope>
    <source>
        <strain evidence="3">GY_G</strain>
    </source>
</reference>
<dbReference type="RefSeq" id="WP_115548811.1">
    <property type="nucleotide sequence ID" value="NZ_QRGP01000001.1"/>
</dbReference>
<keyword evidence="3" id="KW-1185">Reference proteome</keyword>
<gene>
    <name evidence="2" type="ORF">DXH95_07845</name>
</gene>
<name>A0A371BI59_9SPHN</name>
<dbReference type="OrthoDB" id="7605056at2"/>
<comment type="caution">
    <text evidence="2">The sequence shown here is derived from an EMBL/GenBank/DDBJ whole genome shotgun (WGS) entry which is preliminary data.</text>
</comment>